<evidence type="ECO:0000256" key="4">
    <source>
        <dbReference type="ARBA" id="ARBA00023242"/>
    </source>
</evidence>
<feature type="compositionally biased region" description="Low complexity" evidence="5">
    <location>
        <begin position="191"/>
        <end position="207"/>
    </location>
</feature>
<gene>
    <name evidence="7" type="ORF">Sangu_1532600</name>
</gene>
<keyword evidence="3" id="KW-0804">Transcription</keyword>
<evidence type="ECO:0000313" key="7">
    <source>
        <dbReference type="EMBL" id="KAL0333764.1"/>
    </source>
</evidence>
<evidence type="ECO:0000256" key="1">
    <source>
        <dbReference type="ARBA" id="ARBA00004123"/>
    </source>
</evidence>
<comment type="caution">
    <text evidence="7">The sequence shown here is derived from an EMBL/GenBank/DDBJ whole genome shotgun (WGS) entry which is preliminary data.</text>
</comment>
<dbReference type="AlphaFoldDB" id="A0AAW2MQJ4"/>
<dbReference type="Pfam" id="PF23132">
    <property type="entry name" value="DUF7049"/>
    <property type="match status" value="1"/>
</dbReference>
<dbReference type="Pfam" id="PF23133">
    <property type="entry name" value="DUF7050"/>
    <property type="match status" value="1"/>
</dbReference>
<dbReference type="PANTHER" id="PTHR46665:SF1">
    <property type="entry name" value="SPERMATOGENESIS- AND OOGENESIS-SPECIFIC BASIC HELIX-LOOP-HELIX-CONTAINING PROTEIN 1"/>
    <property type="match status" value="1"/>
</dbReference>
<evidence type="ECO:0000256" key="3">
    <source>
        <dbReference type="ARBA" id="ARBA00023163"/>
    </source>
</evidence>
<feature type="region of interest" description="Disordered" evidence="5">
    <location>
        <begin position="281"/>
        <end position="301"/>
    </location>
</feature>
<dbReference type="GO" id="GO:0005634">
    <property type="term" value="C:nucleus"/>
    <property type="evidence" value="ECO:0007669"/>
    <property type="project" value="UniProtKB-SubCell"/>
</dbReference>
<feature type="region of interest" description="Disordered" evidence="5">
    <location>
        <begin position="412"/>
        <end position="439"/>
    </location>
</feature>
<evidence type="ECO:0000256" key="2">
    <source>
        <dbReference type="ARBA" id="ARBA00023015"/>
    </source>
</evidence>
<evidence type="ECO:0000259" key="6">
    <source>
        <dbReference type="PROSITE" id="PS50888"/>
    </source>
</evidence>
<reference evidence="7" key="2">
    <citation type="journal article" date="2024" name="Plant">
        <title>Genomic evolution and insights into agronomic trait innovations of Sesamum species.</title>
        <authorList>
            <person name="Miao H."/>
            <person name="Wang L."/>
            <person name="Qu L."/>
            <person name="Liu H."/>
            <person name="Sun Y."/>
            <person name="Le M."/>
            <person name="Wang Q."/>
            <person name="Wei S."/>
            <person name="Zheng Y."/>
            <person name="Lin W."/>
            <person name="Duan Y."/>
            <person name="Cao H."/>
            <person name="Xiong S."/>
            <person name="Wang X."/>
            <person name="Wei L."/>
            <person name="Li C."/>
            <person name="Ma Q."/>
            <person name="Ju M."/>
            <person name="Zhao R."/>
            <person name="Li G."/>
            <person name="Mu C."/>
            <person name="Tian Q."/>
            <person name="Mei H."/>
            <person name="Zhang T."/>
            <person name="Gao T."/>
            <person name="Zhang H."/>
        </authorList>
    </citation>
    <scope>NUCLEOTIDE SEQUENCE</scope>
    <source>
        <strain evidence="7">G01</strain>
    </source>
</reference>
<protein>
    <submittedName>
        <fullName evidence="7">Transcription factor</fullName>
    </submittedName>
</protein>
<keyword evidence="2" id="KW-0805">Transcription regulation</keyword>
<organism evidence="7">
    <name type="scientific">Sesamum angustifolium</name>
    <dbReference type="NCBI Taxonomy" id="2727405"/>
    <lineage>
        <taxon>Eukaryota</taxon>
        <taxon>Viridiplantae</taxon>
        <taxon>Streptophyta</taxon>
        <taxon>Embryophyta</taxon>
        <taxon>Tracheophyta</taxon>
        <taxon>Spermatophyta</taxon>
        <taxon>Magnoliopsida</taxon>
        <taxon>eudicotyledons</taxon>
        <taxon>Gunneridae</taxon>
        <taxon>Pentapetalae</taxon>
        <taxon>asterids</taxon>
        <taxon>lamiids</taxon>
        <taxon>Lamiales</taxon>
        <taxon>Pedaliaceae</taxon>
        <taxon>Sesamum</taxon>
    </lineage>
</organism>
<dbReference type="SMART" id="SM00353">
    <property type="entry name" value="HLH"/>
    <property type="match status" value="1"/>
</dbReference>
<name>A0AAW2MQJ4_9LAMI</name>
<dbReference type="Pfam" id="PF00010">
    <property type="entry name" value="HLH"/>
    <property type="match status" value="1"/>
</dbReference>
<dbReference type="InterPro" id="IPR036638">
    <property type="entry name" value="HLH_DNA-bd_sf"/>
</dbReference>
<sequence>MSASFNSALSHLATLKLTEQAFMDSIFLLGQADRAAFLQHMTQSFGCSYICLWSYLPLPSNCLLFLDGIYQEESSQQPGSSSGSLARRLFNAYCASVNYVDDQGLVPGFAFKNNLPFMEVKLHGLQTRLSSEMQMQFYQEAGIKTIVFMGCASGEIELGVSSEPQVDLEMEIKSWFPVDFSRQRAPTERPQPTSQDRPSTSSSSLRSLSVDSSEYSLLFNVQTSSFITETPQAVPALISTSPHHHQQDENALSQIRNIQFPTIESENFAITKAILAVLSSPSTSSSSHTNLPPVSPAGDHEPAAFRRYRSGLAPVAATSQKHNIFKRSISFFRNLNMRRRQELQTQGNRPTPTQMHHMISERRRREKLNESFQVLRSLLPPGSKKDKASVLSSTTEYISSLKSQVEELSKRNQELQSELSRTARKEGGGEEVGGLSSSSERVSVEIAQVSSASASTSEEARFLDLRVRLRSGECSLLDLVIRVLEFLNQQSNLRLLSVQSNTRLVESAPVHGLVLRLRVEGDEFEECGLQEAVRRVVDDLPHSH</sequence>
<feature type="region of interest" description="Disordered" evidence="5">
    <location>
        <begin position="181"/>
        <end position="207"/>
    </location>
</feature>
<dbReference type="CDD" id="cd11393">
    <property type="entry name" value="bHLH_AtbHLH_like"/>
    <property type="match status" value="1"/>
</dbReference>
<dbReference type="InterPro" id="IPR045239">
    <property type="entry name" value="bHLH95_bHLH"/>
</dbReference>
<dbReference type="Gene3D" id="4.10.280.10">
    <property type="entry name" value="Helix-loop-helix DNA-binding domain"/>
    <property type="match status" value="1"/>
</dbReference>
<keyword evidence="4" id="KW-0539">Nucleus</keyword>
<dbReference type="PROSITE" id="PS50888">
    <property type="entry name" value="BHLH"/>
    <property type="match status" value="1"/>
</dbReference>
<dbReference type="GO" id="GO:0046983">
    <property type="term" value="F:protein dimerization activity"/>
    <property type="evidence" value="ECO:0007669"/>
    <property type="project" value="InterPro"/>
</dbReference>
<dbReference type="InterPro" id="IPR011598">
    <property type="entry name" value="bHLH_dom"/>
</dbReference>
<dbReference type="InterPro" id="IPR055477">
    <property type="entry name" value="DUF7049"/>
</dbReference>
<evidence type="ECO:0000256" key="5">
    <source>
        <dbReference type="SAM" id="MobiDB-lite"/>
    </source>
</evidence>
<dbReference type="EMBL" id="JACGWK010000009">
    <property type="protein sequence ID" value="KAL0333764.1"/>
    <property type="molecule type" value="Genomic_DNA"/>
</dbReference>
<reference evidence="7" key="1">
    <citation type="submission" date="2020-06" db="EMBL/GenBank/DDBJ databases">
        <authorList>
            <person name="Li T."/>
            <person name="Hu X."/>
            <person name="Zhang T."/>
            <person name="Song X."/>
            <person name="Zhang H."/>
            <person name="Dai N."/>
            <person name="Sheng W."/>
            <person name="Hou X."/>
            <person name="Wei L."/>
        </authorList>
    </citation>
    <scope>NUCLEOTIDE SEQUENCE</scope>
    <source>
        <strain evidence="7">G01</strain>
        <tissue evidence="7">Leaf</tissue>
    </source>
</reference>
<proteinExistence type="predicted"/>
<dbReference type="SUPFAM" id="SSF47459">
    <property type="entry name" value="HLH, helix-loop-helix DNA-binding domain"/>
    <property type="match status" value="1"/>
</dbReference>
<accession>A0AAW2MQJ4</accession>
<feature type="domain" description="BHLH" evidence="6">
    <location>
        <begin position="352"/>
        <end position="401"/>
    </location>
</feature>
<dbReference type="InterPro" id="IPR044658">
    <property type="entry name" value="bHLH92/bHLH041-like"/>
</dbReference>
<dbReference type="PANTHER" id="PTHR46665">
    <property type="entry name" value="TRANSCRIPTION FACTOR BHLH041-RELATED-RELATED"/>
    <property type="match status" value="1"/>
</dbReference>
<comment type="subcellular location">
    <subcellularLocation>
        <location evidence="1">Nucleus</location>
    </subcellularLocation>
</comment>
<dbReference type="InterPro" id="IPR055478">
    <property type="entry name" value="DUF7050"/>
</dbReference>